<dbReference type="PANTHER" id="PTHR43775">
    <property type="entry name" value="FATTY ACID SYNTHASE"/>
    <property type="match status" value="1"/>
</dbReference>
<dbReference type="InterPro" id="IPR016035">
    <property type="entry name" value="Acyl_Trfase/lysoPLipase"/>
</dbReference>
<feature type="domain" description="Polyketide synthase C-terminal extension" evidence="4">
    <location>
        <begin position="26"/>
        <end position="68"/>
    </location>
</feature>
<feature type="compositionally biased region" description="Polar residues" evidence="3">
    <location>
        <begin position="81"/>
        <end position="94"/>
    </location>
</feature>
<dbReference type="KEGG" id="fmu:J7337_001863"/>
<dbReference type="EMBL" id="JAHBCI010000001">
    <property type="protein sequence ID" value="KAG9508299.1"/>
    <property type="molecule type" value="Genomic_DNA"/>
</dbReference>
<dbReference type="AlphaFoldDB" id="A0A9P8DTX8"/>
<dbReference type="Gene3D" id="3.40.47.10">
    <property type="match status" value="1"/>
</dbReference>
<reference evidence="5" key="1">
    <citation type="journal article" date="2021" name="Mol. Plant Microbe Interact.">
        <title>Telomere to telomere genome assembly of Fusarium musae F31, causal agent of crown rot disease of banana.</title>
        <authorList>
            <person name="Degradi L."/>
            <person name="Tava V."/>
            <person name="Kunova A."/>
            <person name="Cortesi P."/>
            <person name="Saracchi M."/>
            <person name="Pasquali M."/>
        </authorList>
    </citation>
    <scope>NUCLEOTIDE SEQUENCE</scope>
    <source>
        <strain evidence="5">F31</strain>
    </source>
</reference>
<dbReference type="GeneID" id="68309720"/>
<feature type="compositionally biased region" description="Low complexity" evidence="3">
    <location>
        <begin position="95"/>
        <end position="112"/>
    </location>
</feature>
<proteinExistence type="predicted"/>
<dbReference type="InterPro" id="IPR032821">
    <property type="entry name" value="PKS_assoc"/>
</dbReference>
<dbReference type="PANTHER" id="PTHR43775:SF29">
    <property type="entry name" value="ASPERFURANONE POLYKETIDE SYNTHASE AFOG-RELATED"/>
    <property type="match status" value="1"/>
</dbReference>
<feature type="region of interest" description="Disordered" evidence="3">
    <location>
        <begin position="81"/>
        <end position="116"/>
    </location>
</feature>
<dbReference type="GO" id="GO:0004312">
    <property type="term" value="F:fatty acid synthase activity"/>
    <property type="evidence" value="ECO:0007669"/>
    <property type="project" value="TreeGrafter"/>
</dbReference>
<keyword evidence="1" id="KW-0596">Phosphopantetheine</keyword>
<gene>
    <name evidence="5" type="ORF">J7337_001863</name>
</gene>
<dbReference type="GO" id="GO:0006633">
    <property type="term" value="P:fatty acid biosynthetic process"/>
    <property type="evidence" value="ECO:0007669"/>
    <property type="project" value="TreeGrafter"/>
</dbReference>
<dbReference type="InterPro" id="IPR001227">
    <property type="entry name" value="Ac_transferase_dom_sf"/>
</dbReference>
<dbReference type="Gene3D" id="3.30.70.3290">
    <property type="match status" value="1"/>
</dbReference>
<dbReference type="SUPFAM" id="SSF52151">
    <property type="entry name" value="FabD/lysophospholipase-like"/>
    <property type="match status" value="1"/>
</dbReference>
<evidence type="ECO:0000313" key="5">
    <source>
        <dbReference type="EMBL" id="KAG9508299.1"/>
    </source>
</evidence>
<evidence type="ECO:0000256" key="2">
    <source>
        <dbReference type="ARBA" id="ARBA00022553"/>
    </source>
</evidence>
<sequence length="249" mass="27177">MAVILEKGVIPPNALLQKTNTALKADSYNITVPTKSIKWPTEGLRRVSLNSFGFGGSNSHVIIDDALHYLKDRSLSGVHNTSLTPRPVTNGSGVTINGNGAAQTNGTNETNGVANGHPDVELPKLLVWTAADEKAAKRTIEAYHSFYKEKVWGNHKKLDYLASTLGTRRSNMLWRVSTVVDGLTAQALSNSKPIRSSEDLGLAFVFTGQGAQYINMGLGLEQYPVYRETLENINEIYSSFGCSWSLFSK</sequence>
<dbReference type="Pfam" id="PF16197">
    <property type="entry name" value="KAsynt_C_assoc"/>
    <property type="match status" value="1"/>
</dbReference>
<dbReference type="SUPFAM" id="SSF53901">
    <property type="entry name" value="Thiolase-like"/>
    <property type="match status" value="1"/>
</dbReference>
<dbReference type="Proteomes" id="UP000827133">
    <property type="component" value="Unassembled WGS sequence"/>
</dbReference>
<evidence type="ECO:0000256" key="1">
    <source>
        <dbReference type="ARBA" id="ARBA00022450"/>
    </source>
</evidence>
<dbReference type="InterPro" id="IPR050091">
    <property type="entry name" value="PKS_NRPS_Biosynth_Enz"/>
</dbReference>
<dbReference type="Gene3D" id="3.40.366.10">
    <property type="entry name" value="Malonyl-Coenzyme A Acyl Carrier Protein, domain 2"/>
    <property type="match status" value="1"/>
</dbReference>
<accession>A0A9P8DTX8</accession>
<comment type="caution">
    <text evidence="5">The sequence shown here is derived from an EMBL/GenBank/DDBJ whole genome shotgun (WGS) entry which is preliminary data.</text>
</comment>
<evidence type="ECO:0000256" key="3">
    <source>
        <dbReference type="SAM" id="MobiDB-lite"/>
    </source>
</evidence>
<dbReference type="InterPro" id="IPR016039">
    <property type="entry name" value="Thiolase-like"/>
</dbReference>
<dbReference type="GO" id="GO:0044550">
    <property type="term" value="P:secondary metabolite biosynthetic process"/>
    <property type="evidence" value="ECO:0007669"/>
    <property type="project" value="TreeGrafter"/>
</dbReference>
<organism evidence="5 6">
    <name type="scientific">Fusarium musae</name>
    <dbReference type="NCBI Taxonomy" id="1042133"/>
    <lineage>
        <taxon>Eukaryota</taxon>
        <taxon>Fungi</taxon>
        <taxon>Dikarya</taxon>
        <taxon>Ascomycota</taxon>
        <taxon>Pezizomycotina</taxon>
        <taxon>Sordariomycetes</taxon>
        <taxon>Hypocreomycetidae</taxon>
        <taxon>Hypocreales</taxon>
        <taxon>Nectriaceae</taxon>
        <taxon>Fusarium</taxon>
    </lineage>
</organism>
<keyword evidence="6" id="KW-1185">Reference proteome</keyword>
<evidence type="ECO:0000259" key="4">
    <source>
        <dbReference type="Pfam" id="PF16197"/>
    </source>
</evidence>
<name>A0A9P8DTX8_9HYPO</name>
<keyword evidence="2" id="KW-0597">Phosphoprotein</keyword>
<protein>
    <recommendedName>
        <fullName evidence="4">Polyketide synthase C-terminal extension domain-containing protein</fullName>
    </recommendedName>
</protein>
<evidence type="ECO:0000313" key="6">
    <source>
        <dbReference type="Proteomes" id="UP000827133"/>
    </source>
</evidence>
<dbReference type="RefSeq" id="XP_044687298.1">
    <property type="nucleotide sequence ID" value="XM_044819596.1"/>
</dbReference>